<name>A0A6A3BEZ4_HIBSY</name>
<keyword evidence="4 8" id="KW-0863">Zinc-finger</keyword>
<organism evidence="11 12">
    <name type="scientific">Hibiscus syriacus</name>
    <name type="common">Rose of Sharon</name>
    <dbReference type="NCBI Taxonomy" id="106335"/>
    <lineage>
        <taxon>Eukaryota</taxon>
        <taxon>Viridiplantae</taxon>
        <taxon>Streptophyta</taxon>
        <taxon>Embryophyta</taxon>
        <taxon>Tracheophyta</taxon>
        <taxon>Spermatophyta</taxon>
        <taxon>Magnoliopsida</taxon>
        <taxon>eudicotyledons</taxon>
        <taxon>Gunneridae</taxon>
        <taxon>Pentapetalae</taxon>
        <taxon>rosids</taxon>
        <taxon>malvids</taxon>
        <taxon>Malvales</taxon>
        <taxon>Malvaceae</taxon>
        <taxon>Malvoideae</taxon>
        <taxon>Hibiscus</taxon>
    </lineage>
</organism>
<keyword evidence="12" id="KW-1185">Reference proteome</keyword>
<dbReference type="PANTHER" id="PTHR23272:SF15">
    <property type="entry name" value="ZINC FINGER BED DOMAIN-CONTAINING PROTEIN DAYSLEEPER-LIKE"/>
    <property type="match status" value="1"/>
</dbReference>
<accession>A0A6A3BEZ4</accession>
<evidence type="ECO:0000256" key="3">
    <source>
        <dbReference type="ARBA" id="ARBA00022723"/>
    </source>
</evidence>
<keyword evidence="5" id="KW-0862">Zinc</keyword>
<feature type="domain" description="BED-type" evidence="10">
    <location>
        <begin position="35"/>
        <end position="95"/>
    </location>
</feature>
<dbReference type="Proteomes" id="UP000436088">
    <property type="component" value="Unassembled WGS sequence"/>
</dbReference>
<sequence length="530" mass="60384">METAIVPVSMPYTPITPTENSESLSSEVQPNKQKRKKSIVWDYFTEEIVGDGSIRALCNQCKRSFAYITGTKVAGTSHLKRHIELGICPVSRQRNQQTPDPKTGQFMDSEWNLNRCLLNVVTVPSLDSDGALQQAVISCLSDWHLEDRLFTLTLDQSYSDESINESLRALFSVRNPYVLHGQLLIGNCFARVISLLAQEALWVCGENFRYEETLFHLNEQLKDSSLKDIFIDDQTKWNTTYDMLLVACELKQVDACLNENDPFVSTLTKPLKEKFDRYWSDCFLVLAIAVVMDPRFQMKLVEFSFSRIYGDDAGIWIKIVDDGIHELYLEFTAQEVHPPTAQEVHPPKTFVEERNESSICEENGSIIPEIEHHEEGYLQGPPEEGYLKEGPSEQVACHETPHPEVASQEVPSQDPLITIGDGLSDFELSSQKTKSELDQYLEESLLPQEQDSNILSWWKLNKTKYPILRRMASDILSIPFSTASPDSIFDTERKKINNYNSSLRPVTLEALICSKDWLQYGGVSESWMQL</sequence>
<dbReference type="GO" id="GO:0003677">
    <property type="term" value="F:DNA binding"/>
    <property type="evidence" value="ECO:0007669"/>
    <property type="project" value="UniProtKB-KW"/>
</dbReference>
<dbReference type="InterPro" id="IPR012337">
    <property type="entry name" value="RNaseH-like_sf"/>
</dbReference>
<comment type="subcellular location">
    <subcellularLocation>
        <location evidence="1">Nucleus</location>
    </subcellularLocation>
</comment>
<dbReference type="SUPFAM" id="SSF53098">
    <property type="entry name" value="Ribonuclease H-like"/>
    <property type="match status" value="1"/>
</dbReference>
<reference evidence="11" key="1">
    <citation type="submission" date="2019-09" db="EMBL/GenBank/DDBJ databases">
        <title>Draft genome information of white flower Hibiscus syriacus.</title>
        <authorList>
            <person name="Kim Y.-M."/>
        </authorList>
    </citation>
    <scope>NUCLEOTIDE SEQUENCE [LARGE SCALE GENOMIC DNA]</scope>
    <source>
        <strain evidence="11">YM2019G1</strain>
    </source>
</reference>
<evidence type="ECO:0000256" key="7">
    <source>
        <dbReference type="ARBA" id="ARBA00023242"/>
    </source>
</evidence>
<dbReference type="InterPro" id="IPR036236">
    <property type="entry name" value="Znf_C2H2_sf"/>
</dbReference>
<evidence type="ECO:0000256" key="5">
    <source>
        <dbReference type="ARBA" id="ARBA00022833"/>
    </source>
</evidence>
<dbReference type="InterPro" id="IPR003656">
    <property type="entry name" value="Znf_BED"/>
</dbReference>
<evidence type="ECO:0000256" key="1">
    <source>
        <dbReference type="ARBA" id="ARBA00004123"/>
    </source>
</evidence>
<keyword evidence="3" id="KW-0479">Metal-binding</keyword>
<dbReference type="InterPro" id="IPR025525">
    <property type="entry name" value="hAT-like_transposase_RNase-H"/>
</dbReference>
<comment type="caution">
    <text evidence="11">The sequence shown here is derived from an EMBL/GenBank/DDBJ whole genome shotgun (WGS) entry which is preliminary data.</text>
</comment>
<evidence type="ECO:0000256" key="4">
    <source>
        <dbReference type="ARBA" id="ARBA00022771"/>
    </source>
</evidence>
<dbReference type="PROSITE" id="PS50808">
    <property type="entry name" value="ZF_BED"/>
    <property type="match status" value="1"/>
</dbReference>
<dbReference type="GO" id="GO:0008270">
    <property type="term" value="F:zinc ion binding"/>
    <property type="evidence" value="ECO:0007669"/>
    <property type="project" value="UniProtKB-KW"/>
</dbReference>
<evidence type="ECO:0000256" key="9">
    <source>
        <dbReference type="SAM" id="MobiDB-lite"/>
    </source>
</evidence>
<evidence type="ECO:0000256" key="2">
    <source>
        <dbReference type="ARBA" id="ARBA00011738"/>
    </source>
</evidence>
<evidence type="ECO:0000256" key="8">
    <source>
        <dbReference type="PROSITE-ProRule" id="PRU00027"/>
    </source>
</evidence>
<keyword evidence="7" id="KW-0539">Nucleus</keyword>
<protein>
    <submittedName>
        <fullName evidence="11">Pentatricopeptide repeat superfamily protein</fullName>
    </submittedName>
</protein>
<dbReference type="SMART" id="SM00614">
    <property type="entry name" value="ZnF_BED"/>
    <property type="match status" value="1"/>
</dbReference>
<dbReference type="AlphaFoldDB" id="A0A6A3BEZ4"/>
<evidence type="ECO:0000259" key="10">
    <source>
        <dbReference type="PROSITE" id="PS50808"/>
    </source>
</evidence>
<feature type="compositionally biased region" description="Polar residues" evidence="9">
    <location>
        <begin position="15"/>
        <end position="31"/>
    </location>
</feature>
<proteinExistence type="predicted"/>
<dbReference type="GO" id="GO:0046983">
    <property type="term" value="F:protein dimerization activity"/>
    <property type="evidence" value="ECO:0007669"/>
    <property type="project" value="InterPro"/>
</dbReference>
<comment type="subunit">
    <text evidence="2">Homodimer.</text>
</comment>
<gene>
    <name evidence="11" type="ORF">F3Y22_tig00110194pilonHSYRG00031</name>
</gene>
<dbReference type="EMBL" id="VEPZ02000869">
    <property type="protein sequence ID" value="KAE8714677.1"/>
    <property type="molecule type" value="Genomic_DNA"/>
</dbReference>
<evidence type="ECO:0000313" key="12">
    <source>
        <dbReference type="Proteomes" id="UP000436088"/>
    </source>
</evidence>
<evidence type="ECO:0000313" key="11">
    <source>
        <dbReference type="EMBL" id="KAE8714677.1"/>
    </source>
</evidence>
<dbReference type="PANTHER" id="PTHR23272">
    <property type="entry name" value="BED FINGER-RELATED"/>
    <property type="match status" value="1"/>
</dbReference>
<dbReference type="Pfam" id="PF14372">
    <property type="entry name" value="hAT-like_RNase-H"/>
    <property type="match status" value="1"/>
</dbReference>
<dbReference type="InterPro" id="IPR008906">
    <property type="entry name" value="HATC_C_dom"/>
</dbReference>
<dbReference type="GO" id="GO:0005634">
    <property type="term" value="C:nucleus"/>
    <property type="evidence" value="ECO:0007669"/>
    <property type="project" value="UniProtKB-SubCell"/>
</dbReference>
<evidence type="ECO:0000256" key="6">
    <source>
        <dbReference type="ARBA" id="ARBA00023125"/>
    </source>
</evidence>
<dbReference type="Pfam" id="PF05699">
    <property type="entry name" value="Dimer_Tnp_hAT"/>
    <property type="match status" value="1"/>
</dbReference>
<keyword evidence="6" id="KW-0238">DNA-binding</keyword>
<dbReference type="SUPFAM" id="SSF57667">
    <property type="entry name" value="beta-beta-alpha zinc fingers"/>
    <property type="match status" value="1"/>
</dbReference>
<feature type="region of interest" description="Disordered" evidence="9">
    <location>
        <begin position="1"/>
        <end position="31"/>
    </location>
</feature>